<dbReference type="Proteomes" id="UP000237000">
    <property type="component" value="Unassembled WGS sequence"/>
</dbReference>
<comment type="caution">
    <text evidence="3">The sequence shown here is derived from an EMBL/GenBank/DDBJ whole genome shotgun (WGS) entry which is preliminary data.</text>
</comment>
<dbReference type="InterPro" id="IPR002885">
    <property type="entry name" value="PPR_rpt"/>
</dbReference>
<evidence type="ECO:0000313" key="3">
    <source>
        <dbReference type="EMBL" id="POO02702.1"/>
    </source>
</evidence>
<dbReference type="NCBIfam" id="TIGR00756">
    <property type="entry name" value="PPR"/>
    <property type="match status" value="5"/>
</dbReference>
<dbReference type="FunFam" id="1.25.40.10:FF:000694">
    <property type="entry name" value="Pentatricopeptide repeat-containing protein At3g50420"/>
    <property type="match status" value="1"/>
</dbReference>
<dbReference type="FunFam" id="1.25.40.10:FF:000090">
    <property type="entry name" value="Pentatricopeptide repeat-containing protein, chloroplastic"/>
    <property type="match status" value="1"/>
</dbReference>
<evidence type="ECO:0000256" key="1">
    <source>
        <dbReference type="ARBA" id="ARBA00022737"/>
    </source>
</evidence>
<dbReference type="FunCoup" id="A0A2P5FY23">
    <property type="interactions" value="243"/>
</dbReference>
<name>A0A2P5FY23_TREOI</name>
<proteinExistence type="predicted"/>
<dbReference type="Pfam" id="PF01535">
    <property type="entry name" value="PPR"/>
    <property type="match status" value="5"/>
</dbReference>
<dbReference type="InterPro" id="IPR046960">
    <property type="entry name" value="PPR_At4g14850-like_plant"/>
</dbReference>
<feature type="repeat" description="PPR" evidence="2">
    <location>
        <begin position="43"/>
        <end position="77"/>
    </location>
</feature>
<dbReference type="InterPro" id="IPR011990">
    <property type="entry name" value="TPR-like_helical_dom_sf"/>
</dbReference>
<evidence type="ECO:0000256" key="2">
    <source>
        <dbReference type="PROSITE-ProRule" id="PRU00708"/>
    </source>
</evidence>
<dbReference type="Pfam" id="PF20431">
    <property type="entry name" value="E_motif"/>
    <property type="match status" value="1"/>
</dbReference>
<reference evidence="4" key="1">
    <citation type="submission" date="2016-06" db="EMBL/GenBank/DDBJ databases">
        <title>Parallel loss of symbiosis genes in relatives of nitrogen-fixing non-legume Parasponia.</title>
        <authorList>
            <person name="Van Velzen R."/>
            <person name="Holmer R."/>
            <person name="Bu F."/>
            <person name="Rutten L."/>
            <person name="Van Zeijl A."/>
            <person name="Liu W."/>
            <person name="Santuari L."/>
            <person name="Cao Q."/>
            <person name="Sharma T."/>
            <person name="Shen D."/>
            <person name="Roswanjaya Y."/>
            <person name="Wardhani T."/>
            <person name="Kalhor M.S."/>
            <person name="Jansen J."/>
            <person name="Van den Hoogen J."/>
            <person name="Gungor B."/>
            <person name="Hartog M."/>
            <person name="Hontelez J."/>
            <person name="Verver J."/>
            <person name="Yang W.-C."/>
            <person name="Schijlen E."/>
            <person name="Repin R."/>
            <person name="Schilthuizen M."/>
            <person name="Schranz E."/>
            <person name="Heidstra R."/>
            <person name="Miyata K."/>
            <person name="Fedorova E."/>
            <person name="Kohlen W."/>
            <person name="Bisseling T."/>
            <person name="Smit S."/>
            <person name="Geurts R."/>
        </authorList>
    </citation>
    <scope>NUCLEOTIDE SEQUENCE [LARGE SCALE GENOMIC DNA]</scope>
    <source>
        <strain evidence="4">cv. RG33-2</strain>
    </source>
</reference>
<dbReference type="InParanoid" id="A0A2P5FY23"/>
<keyword evidence="1" id="KW-0677">Repeat</keyword>
<dbReference type="Gene3D" id="1.25.40.10">
    <property type="entry name" value="Tetratricopeptide repeat domain"/>
    <property type="match status" value="5"/>
</dbReference>
<dbReference type="InterPro" id="IPR046848">
    <property type="entry name" value="E_motif"/>
</dbReference>
<dbReference type="GO" id="GO:0003723">
    <property type="term" value="F:RNA binding"/>
    <property type="evidence" value="ECO:0007669"/>
    <property type="project" value="InterPro"/>
</dbReference>
<dbReference type="EMBL" id="JXTC01000004">
    <property type="protein sequence ID" value="POO02702.1"/>
    <property type="molecule type" value="Genomic_DNA"/>
</dbReference>
<keyword evidence="4" id="KW-1185">Reference proteome</keyword>
<protein>
    <submittedName>
        <fullName evidence="3">Tetratricopeptide-like helical domain containing protein</fullName>
    </submittedName>
</protein>
<feature type="repeat" description="PPR" evidence="2">
    <location>
        <begin position="176"/>
        <end position="210"/>
    </location>
</feature>
<organism evidence="3 4">
    <name type="scientific">Trema orientale</name>
    <name type="common">Charcoal tree</name>
    <name type="synonym">Celtis orientalis</name>
    <dbReference type="NCBI Taxonomy" id="63057"/>
    <lineage>
        <taxon>Eukaryota</taxon>
        <taxon>Viridiplantae</taxon>
        <taxon>Streptophyta</taxon>
        <taxon>Embryophyta</taxon>
        <taxon>Tracheophyta</taxon>
        <taxon>Spermatophyta</taxon>
        <taxon>Magnoliopsida</taxon>
        <taxon>eudicotyledons</taxon>
        <taxon>Gunneridae</taxon>
        <taxon>Pentapetalae</taxon>
        <taxon>rosids</taxon>
        <taxon>fabids</taxon>
        <taxon>Rosales</taxon>
        <taxon>Cannabaceae</taxon>
        <taxon>Trema</taxon>
    </lineage>
</organism>
<dbReference type="AlphaFoldDB" id="A0A2P5FY23"/>
<accession>A0A2P5FY23</accession>
<feature type="repeat" description="PPR" evidence="2">
    <location>
        <begin position="515"/>
        <end position="549"/>
    </location>
</feature>
<feature type="repeat" description="PPR" evidence="2">
    <location>
        <begin position="480"/>
        <end position="514"/>
    </location>
</feature>
<dbReference type="OrthoDB" id="728902at2759"/>
<feature type="repeat" description="PPR" evidence="2">
    <location>
        <begin position="246"/>
        <end position="280"/>
    </location>
</feature>
<evidence type="ECO:0000313" key="4">
    <source>
        <dbReference type="Proteomes" id="UP000237000"/>
    </source>
</evidence>
<gene>
    <name evidence="3" type="ORF">TorRG33x02_016880</name>
</gene>
<sequence>MPASYEASSLAALVQKCTSVASLKQARQLHALLLTTMTVVWRSPYLYNNIISMYSRCRSVGDARKMFEKMPQRNVVSFNALIAACSRVPDHAVSALKMSTQMGVECVSPNGSTFTSLFQASSVLEDWLFGSLLHAQVVKFGYLNDQRVQTSLLGMYSNCGDLNAAGKVFGWLVDKDVVAWNSIMYGNLKNDEAEKGLHLYEDMLRTGVTPTQFTYSMVLNVCSRVGDYQLGQLTHARVIVSISEADLTLQNALLDMYCNCGDIETAFTLFRRMENKDLVSWNSMISGYTENGDGEKAMYVFVRLRGMSFIKPDQYTFAAVISATAGCLACGYGKPLHAQVIKEGFEKSVFVGSTLVSMYFKNGEAESADKVFHSISEKDVVLWTEMITSNSRLAQGNNAIKFYYKMCREGHKVDSFALSGALSACADLAILKQGETIHSQAIKTGHEAEMSVCGSLVDMYGKNGIIEAACSVFSQASNPDLKCWNSILGGFSHHGMAEEALDIFDGIRKHGLNPDKVTFLSLLSACNHGGLVEKGKFFWNYMQECGIMPGPKHYCCMVSLLSRAGLLDEAEEMILKSPFSEDNAELWRTLLSSCVSNKNLSIGIHAAEQVLRLDAEDSATHILLSNLYAASGKWDGVSEMRRKIKGLMLEKDPGLSWLEAKNNIQVFFSGIQSHPEVVEAQMALHRLQGNMIRPERDEFDASSNVS</sequence>
<dbReference type="PANTHER" id="PTHR24015">
    <property type="entry name" value="OS07G0578800 PROTEIN-RELATED"/>
    <property type="match status" value="1"/>
</dbReference>
<dbReference type="PANTHER" id="PTHR24015:SF2017">
    <property type="entry name" value="PENTATRICOPEPTIDE REPEAT-CONTAINING PROTEIN"/>
    <property type="match status" value="1"/>
</dbReference>
<dbReference type="FunFam" id="1.25.40.10:FF:000285">
    <property type="entry name" value="Pentatricopeptide repeat-containing protein, chloroplastic"/>
    <property type="match status" value="1"/>
</dbReference>
<dbReference type="PROSITE" id="PS51375">
    <property type="entry name" value="PPR"/>
    <property type="match status" value="5"/>
</dbReference>
<dbReference type="GO" id="GO:0009451">
    <property type="term" value="P:RNA modification"/>
    <property type="evidence" value="ECO:0007669"/>
    <property type="project" value="InterPro"/>
</dbReference>
<dbReference type="Pfam" id="PF13041">
    <property type="entry name" value="PPR_2"/>
    <property type="match status" value="2"/>
</dbReference>
<dbReference type="STRING" id="63057.A0A2P5FY23"/>